<gene>
    <name evidence="1" type="ORF">TM448A00264_0030</name>
</gene>
<reference evidence="1" key="1">
    <citation type="submission" date="2020-03" db="EMBL/GenBank/DDBJ databases">
        <title>The deep terrestrial virosphere.</title>
        <authorList>
            <person name="Holmfeldt K."/>
            <person name="Nilsson E."/>
            <person name="Simone D."/>
            <person name="Lopez-Fernandez M."/>
            <person name="Wu X."/>
            <person name="de Brujin I."/>
            <person name="Lundin D."/>
            <person name="Andersson A."/>
            <person name="Bertilsson S."/>
            <person name="Dopson M."/>
        </authorList>
    </citation>
    <scope>NUCLEOTIDE SEQUENCE</scope>
    <source>
        <strain evidence="1">TM448A00264</strain>
    </source>
</reference>
<evidence type="ECO:0000313" key="1">
    <source>
        <dbReference type="EMBL" id="QJA45652.1"/>
    </source>
</evidence>
<protein>
    <submittedName>
        <fullName evidence="1">Uncharacterized protein</fullName>
    </submittedName>
</protein>
<dbReference type="EMBL" id="MT143994">
    <property type="protein sequence ID" value="QJA45652.1"/>
    <property type="molecule type" value="Genomic_DNA"/>
</dbReference>
<sequence>MPNNIDVPEANQDGSINGLVPACEGERVAVEIMGGWVAGEIKKINPRTMDVLLSNGKVIKRKHGQVRKIVEEE</sequence>
<organism evidence="1">
    <name type="scientific">viral metagenome</name>
    <dbReference type="NCBI Taxonomy" id="1070528"/>
    <lineage>
        <taxon>unclassified sequences</taxon>
        <taxon>metagenomes</taxon>
        <taxon>organismal metagenomes</taxon>
    </lineage>
</organism>
<name>A0A6H1ZDW7_9ZZZZ</name>
<accession>A0A6H1ZDW7</accession>
<dbReference type="AlphaFoldDB" id="A0A6H1ZDW7"/>
<proteinExistence type="predicted"/>